<proteinExistence type="predicted"/>
<gene>
    <name evidence="1" type="ORF">ACFP85_03700</name>
</gene>
<dbReference type="InterPro" id="IPR029756">
    <property type="entry name" value="MTH1187/YkoF-like"/>
</dbReference>
<dbReference type="EMBL" id="JBHSUS010000001">
    <property type="protein sequence ID" value="MFC6439251.1"/>
    <property type="molecule type" value="Genomic_DNA"/>
</dbReference>
<comment type="caution">
    <text evidence="1">The sequence shown here is derived from an EMBL/GenBank/DDBJ whole genome shotgun (WGS) entry which is preliminary data.</text>
</comment>
<evidence type="ECO:0000313" key="1">
    <source>
        <dbReference type="EMBL" id="MFC6439251.1"/>
    </source>
</evidence>
<evidence type="ECO:0008006" key="3">
    <source>
        <dbReference type="Google" id="ProtNLM"/>
    </source>
</evidence>
<name>A0ABW1XHI8_9ALTE</name>
<keyword evidence="2" id="KW-1185">Reference proteome</keyword>
<sequence>MKLVAEITLYPLNEQYIPPIKAFIERLNSYAELEVNTGMTSTVVMGEYQRTMQILADEMQRSHQEIGQAAFVCKFLNGDAMGSGE</sequence>
<evidence type="ECO:0000313" key="2">
    <source>
        <dbReference type="Proteomes" id="UP001596364"/>
    </source>
</evidence>
<dbReference type="Gene3D" id="3.30.70.930">
    <property type="match status" value="1"/>
</dbReference>
<organism evidence="1 2">
    <name type="scientific">Pseudobowmanella zhangzhouensis</name>
    <dbReference type="NCBI Taxonomy" id="1537679"/>
    <lineage>
        <taxon>Bacteria</taxon>
        <taxon>Pseudomonadati</taxon>
        <taxon>Pseudomonadota</taxon>
        <taxon>Gammaproteobacteria</taxon>
        <taxon>Alteromonadales</taxon>
        <taxon>Alteromonadaceae</taxon>
    </lineage>
</organism>
<dbReference type="RefSeq" id="WP_131257471.1">
    <property type="nucleotide sequence ID" value="NZ_JBHSUS010000001.1"/>
</dbReference>
<dbReference type="Proteomes" id="UP001596364">
    <property type="component" value="Unassembled WGS sequence"/>
</dbReference>
<accession>A0ABW1XHI8</accession>
<protein>
    <recommendedName>
        <fullName evidence="3">YKOF-related Family</fullName>
    </recommendedName>
</protein>
<reference evidence="2" key="1">
    <citation type="journal article" date="2019" name="Int. J. Syst. Evol. Microbiol.">
        <title>The Global Catalogue of Microorganisms (GCM) 10K type strain sequencing project: providing services to taxonomists for standard genome sequencing and annotation.</title>
        <authorList>
            <consortium name="The Broad Institute Genomics Platform"/>
            <consortium name="The Broad Institute Genome Sequencing Center for Infectious Disease"/>
            <person name="Wu L."/>
            <person name="Ma J."/>
        </authorList>
    </citation>
    <scope>NUCLEOTIDE SEQUENCE [LARGE SCALE GENOMIC DNA]</scope>
    <source>
        <strain evidence="2">CGMCC 1.16031</strain>
    </source>
</reference>
<dbReference type="SUPFAM" id="SSF89957">
    <property type="entry name" value="MTH1187/YkoF-like"/>
    <property type="match status" value="1"/>
</dbReference>